<feature type="domain" description="DUF305" evidence="1">
    <location>
        <begin position="21"/>
        <end position="162"/>
    </location>
</feature>
<organism evidence="2 3">
    <name type="scientific">Lentzea alba</name>
    <dbReference type="NCBI Taxonomy" id="2714351"/>
    <lineage>
        <taxon>Bacteria</taxon>
        <taxon>Bacillati</taxon>
        <taxon>Actinomycetota</taxon>
        <taxon>Actinomycetes</taxon>
        <taxon>Pseudonocardiales</taxon>
        <taxon>Pseudonocardiaceae</taxon>
        <taxon>Lentzea</taxon>
    </lineage>
</organism>
<dbReference type="EMBL" id="JAAMPJ010000019">
    <property type="protein sequence ID" value="NGY66096.1"/>
    <property type="molecule type" value="Genomic_DNA"/>
</dbReference>
<dbReference type="Proteomes" id="UP000481360">
    <property type="component" value="Unassembled WGS sequence"/>
</dbReference>
<dbReference type="Pfam" id="PF03713">
    <property type="entry name" value="DUF305"/>
    <property type="match status" value="1"/>
</dbReference>
<dbReference type="InterPro" id="IPR012347">
    <property type="entry name" value="Ferritin-like"/>
</dbReference>
<comment type="caution">
    <text evidence="2">The sequence shown here is derived from an EMBL/GenBank/DDBJ whole genome shotgun (WGS) entry which is preliminary data.</text>
</comment>
<keyword evidence="3" id="KW-1185">Reference proteome</keyword>
<evidence type="ECO:0000259" key="1">
    <source>
        <dbReference type="Pfam" id="PF03713"/>
    </source>
</evidence>
<dbReference type="PANTHER" id="PTHR36933:SF1">
    <property type="entry name" value="SLL0788 PROTEIN"/>
    <property type="match status" value="1"/>
</dbReference>
<dbReference type="InterPro" id="IPR005183">
    <property type="entry name" value="DUF305_CopM-like"/>
</dbReference>
<dbReference type="Gene3D" id="1.20.1260.10">
    <property type="match status" value="1"/>
</dbReference>
<proteinExistence type="predicted"/>
<protein>
    <submittedName>
        <fullName evidence="2">DUF305 domain-containing protein</fullName>
    </submittedName>
</protein>
<dbReference type="PANTHER" id="PTHR36933">
    <property type="entry name" value="SLL0788 PROTEIN"/>
    <property type="match status" value="1"/>
</dbReference>
<dbReference type="AlphaFoldDB" id="A0A7C9W1Y5"/>
<evidence type="ECO:0000313" key="2">
    <source>
        <dbReference type="EMBL" id="NGY66096.1"/>
    </source>
</evidence>
<gene>
    <name evidence="2" type="ORF">G7043_45140</name>
</gene>
<name>A0A7C9W1Y5_9PSEU</name>
<sequence>MLILSACGSTETPATPDLKADVAFAQQMIPHHEQALEMAKLVPSRSSTDQVRGIAERIEKAQAPEITQMNEWLKQWGAAPKNDHEGHDMSGMMSQDEMAKLEKSSGTEFDRLWLDLMIKHHEGAVAMAKTELEQGKDDNAKKLAQAVIDGQQKEITEMKDLLRTM</sequence>
<accession>A0A7C9W1Y5</accession>
<reference evidence="2 3" key="1">
    <citation type="submission" date="2020-03" db="EMBL/GenBank/DDBJ databases">
        <title>Isolation and identification of active actinomycetes.</title>
        <authorList>
            <person name="Sun X."/>
        </authorList>
    </citation>
    <scope>NUCLEOTIDE SEQUENCE [LARGE SCALE GENOMIC DNA]</scope>
    <source>
        <strain evidence="2 3">NEAU-D13</strain>
    </source>
</reference>
<evidence type="ECO:0000313" key="3">
    <source>
        <dbReference type="Proteomes" id="UP000481360"/>
    </source>
</evidence>